<gene>
    <name evidence="9" type="ORF">EYG76_03215</name>
</gene>
<proteinExistence type="predicted"/>
<organism evidence="9 10">
    <name type="scientific">Methanothermococcus okinawensis</name>
    <dbReference type="NCBI Taxonomy" id="155863"/>
    <lineage>
        <taxon>Archaea</taxon>
        <taxon>Methanobacteriati</taxon>
        <taxon>Methanobacteriota</taxon>
        <taxon>Methanomada group</taxon>
        <taxon>Methanococci</taxon>
        <taxon>Methanococcales</taxon>
        <taxon>Methanococcaceae</taxon>
        <taxon>Methanothermococcus</taxon>
    </lineage>
</organism>
<keyword evidence="3" id="KW-0479">Metal-binding</keyword>
<protein>
    <submittedName>
        <fullName evidence="9">4Fe-4S dicluster domain-containing protein</fullName>
    </submittedName>
</protein>
<keyword evidence="1" id="KW-0813">Transport</keyword>
<dbReference type="PROSITE" id="PS51379">
    <property type="entry name" value="4FE4S_FER_2"/>
    <property type="match status" value="2"/>
</dbReference>
<dbReference type="Pfam" id="PF09383">
    <property type="entry name" value="NIL"/>
    <property type="match status" value="1"/>
</dbReference>
<evidence type="ECO:0000256" key="5">
    <source>
        <dbReference type="ARBA" id="ARBA00022982"/>
    </source>
</evidence>
<evidence type="ECO:0000313" key="10">
    <source>
        <dbReference type="Proteomes" id="UP000605144"/>
    </source>
</evidence>
<evidence type="ECO:0000256" key="1">
    <source>
        <dbReference type="ARBA" id="ARBA00022448"/>
    </source>
</evidence>
<reference evidence="9" key="1">
    <citation type="journal article" date="2020" name="ISME J.">
        <title>Gammaproteobacteria mediating utilization of methyl-, sulfur- and petroleum organic compounds in deep ocean hydrothermal plumes.</title>
        <authorList>
            <person name="Zhou Z."/>
            <person name="Liu Y."/>
            <person name="Pan J."/>
            <person name="Cron B.R."/>
            <person name="Toner B.M."/>
            <person name="Anantharaman K."/>
            <person name="Breier J.A."/>
            <person name="Dick G.J."/>
            <person name="Li M."/>
        </authorList>
    </citation>
    <scope>NUCLEOTIDE SEQUENCE</scope>
    <source>
        <strain evidence="9">SZUA-1385</strain>
    </source>
</reference>
<keyword evidence="6" id="KW-0408">Iron</keyword>
<dbReference type="InterPro" id="IPR018449">
    <property type="entry name" value="NIL_domain"/>
</dbReference>
<dbReference type="PANTHER" id="PTHR43687">
    <property type="entry name" value="ADENYLYLSULFATE REDUCTASE, BETA SUBUNIT"/>
    <property type="match status" value="1"/>
</dbReference>
<dbReference type="SUPFAM" id="SSF54862">
    <property type="entry name" value="4Fe-4S ferredoxins"/>
    <property type="match status" value="1"/>
</dbReference>
<feature type="domain" description="4Fe-4S ferredoxin-type" evidence="8">
    <location>
        <begin position="73"/>
        <end position="102"/>
    </location>
</feature>
<evidence type="ECO:0000256" key="2">
    <source>
        <dbReference type="ARBA" id="ARBA00022485"/>
    </source>
</evidence>
<dbReference type="Gene3D" id="3.30.70.260">
    <property type="match status" value="1"/>
</dbReference>
<dbReference type="GO" id="GO:0016491">
    <property type="term" value="F:oxidoreductase activity"/>
    <property type="evidence" value="ECO:0007669"/>
    <property type="project" value="UniProtKB-ARBA"/>
</dbReference>
<dbReference type="GO" id="GO:0051539">
    <property type="term" value="F:4 iron, 4 sulfur cluster binding"/>
    <property type="evidence" value="ECO:0007669"/>
    <property type="project" value="UniProtKB-KW"/>
</dbReference>
<dbReference type="GO" id="GO:0046872">
    <property type="term" value="F:metal ion binding"/>
    <property type="evidence" value="ECO:0007669"/>
    <property type="project" value="UniProtKB-KW"/>
</dbReference>
<dbReference type="Pfam" id="PF14697">
    <property type="entry name" value="Fer4_21"/>
    <property type="match status" value="1"/>
</dbReference>
<feature type="domain" description="4Fe-4S ferredoxin-type" evidence="8">
    <location>
        <begin position="103"/>
        <end position="132"/>
    </location>
</feature>
<evidence type="ECO:0000256" key="6">
    <source>
        <dbReference type="ARBA" id="ARBA00023004"/>
    </source>
</evidence>
<dbReference type="InterPro" id="IPR045865">
    <property type="entry name" value="ACT-like_dom_sf"/>
</dbReference>
<dbReference type="InterPro" id="IPR017896">
    <property type="entry name" value="4Fe4S_Fe-S-bd"/>
</dbReference>
<dbReference type="PANTHER" id="PTHR43687:SF6">
    <property type="entry name" value="L-ASPARTATE SEMIALDEHYDE SULFURTRANSFERASE IRON-SULFUR SUBUNIT"/>
    <property type="match status" value="1"/>
</dbReference>
<accession>A0A832YNG6</accession>
<dbReference type="PROSITE" id="PS00198">
    <property type="entry name" value="4FE4S_FER_1"/>
    <property type="match status" value="2"/>
</dbReference>
<sequence>MKKRIYYWVDEKYIDKPIISEVILKTKIMINILMAKIMPQESFLIIELNGIKNQINEAIDILKRYGEIEDIPKIIERKDDKCIDCGACVIHCPVKAISQDSEYNIIFDDKECIGCKNCVKICPVKAIHVFDIY</sequence>
<name>A0A832YNG6_9EURY</name>
<dbReference type="InterPro" id="IPR017900">
    <property type="entry name" value="4Fe4S_Fe_S_CS"/>
</dbReference>
<comment type="caution">
    <text evidence="9">The sequence shown here is derived from an EMBL/GenBank/DDBJ whole genome shotgun (WGS) entry which is preliminary data.</text>
</comment>
<dbReference type="InterPro" id="IPR050572">
    <property type="entry name" value="Fe-S_Ferredoxin"/>
</dbReference>
<evidence type="ECO:0000259" key="8">
    <source>
        <dbReference type="PROSITE" id="PS51379"/>
    </source>
</evidence>
<dbReference type="AlphaFoldDB" id="A0A832YNG6"/>
<keyword evidence="4" id="KW-0677">Repeat</keyword>
<evidence type="ECO:0000256" key="4">
    <source>
        <dbReference type="ARBA" id="ARBA00022737"/>
    </source>
</evidence>
<keyword evidence="7" id="KW-0411">Iron-sulfur</keyword>
<evidence type="ECO:0000256" key="7">
    <source>
        <dbReference type="ARBA" id="ARBA00023014"/>
    </source>
</evidence>
<dbReference type="SUPFAM" id="SSF55021">
    <property type="entry name" value="ACT-like"/>
    <property type="match status" value="1"/>
</dbReference>
<dbReference type="Proteomes" id="UP000605144">
    <property type="component" value="Unassembled WGS sequence"/>
</dbReference>
<keyword evidence="5" id="KW-0249">Electron transport</keyword>
<evidence type="ECO:0000256" key="3">
    <source>
        <dbReference type="ARBA" id="ARBA00022723"/>
    </source>
</evidence>
<dbReference type="Gene3D" id="3.30.70.20">
    <property type="match status" value="1"/>
</dbReference>
<dbReference type="EMBL" id="DQSV01000061">
    <property type="protein sequence ID" value="HIP17297.1"/>
    <property type="molecule type" value="Genomic_DNA"/>
</dbReference>
<evidence type="ECO:0000313" key="9">
    <source>
        <dbReference type="EMBL" id="HIP17297.1"/>
    </source>
</evidence>
<dbReference type="SMART" id="SM00930">
    <property type="entry name" value="NIL"/>
    <property type="match status" value="1"/>
</dbReference>
<keyword evidence="2" id="KW-0004">4Fe-4S</keyword>